<sequence>MLVVQVTSIIIHSSRVIFSALHSASRSLHQQN</sequence>
<proteinExistence type="predicted"/>
<reference evidence="1" key="1">
    <citation type="submission" date="2014-09" db="EMBL/GenBank/DDBJ databases">
        <authorList>
            <person name="Magalhaes I.L.F."/>
            <person name="Oliveira U."/>
            <person name="Santos F.R."/>
            <person name="Vidigal T.H.D.A."/>
            <person name="Brescovit A.D."/>
            <person name="Santos A.J."/>
        </authorList>
    </citation>
    <scope>NUCLEOTIDE SEQUENCE</scope>
    <source>
        <tissue evidence="1">Shoot tissue taken approximately 20 cm above the soil surface</tissue>
    </source>
</reference>
<reference evidence="1" key="2">
    <citation type="journal article" date="2015" name="Data Brief">
        <title>Shoot transcriptome of the giant reed, Arundo donax.</title>
        <authorList>
            <person name="Barrero R.A."/>
            <person name="Guerrero F.D."/>
            <person name="Moolhuijzen P."/>
            <person name="Goolsby J.A."/>
            <person name="Tidwell J."/>
            <person name="Bellgard S.E."/>
            <person name="Bellgard M.I."/>
        </authorList>
    </citation>
    <scope>NUCLEOTIDE SEQUENCE</scope>
    <source>
        <tissue evidence="1">Shoot tissue taken approximately 20 cm above the soil surface</tissue>
    </source>
</reference>
<name>A0A0A8ZCK8_ARUDO</name>
<accession>A0A0A8ZCK8</accession>
<dbReference type="EMBL" id="GBRH01263410">
    <property type="protein sequence ID" value="JAD34485.1"/>
    <property type="molecule type" value="Transcribed_RNA"/>
</dbReference>
<evidence type="ECO:0000313" key="1">
    <source>
        <dbReference type="EMBL" id="JAD34485.1"/>
    </source>
</evidence>
<dbReference type="AlphaFoldDB" id="A0A0A8ZCK8"/>
<organism evidence="1">
    <name type="scientific">Arundo donax</name>
    <name type="common">Giant reed</name>
    <name type="synonym">Donax arundinaceus</name>
    <dbReference type="NCBI Taxonomy" id="35708"/>
    <lineage>
        <taxon>Eukaryota</taxon>
        <taxon>Viridiplantae</taxon>
        <taxon>Streptophyta</taxon>
        <taxon>Embryophyta</taxon>
        <taxon>Tracheophyta</taxon>
        <taxon>Spermatophyta</taxon>
        <taxon>Magnoliopsida</taxon>
        <taxon>Liliopsida</taxon>
        <taxon>Poales</taxon>
        <taxon>Poaceae</taxon>
        <taxon>PACMAD clade</taxon>
        <taxon>Arundinoideae</taxon>
        <taxon>Arundineae</taxon>
        <taxon>Arundo</taxon>
    </lineage>
</organism>
<protein>
    <submittedName>
        <fullName evidence="1">Uncharacterized protein</fullName>
    </submittedName>
</protein>